<feature type="compositionally biased region" description="Polar residues" evidence="3">
    <location>
        <begin position="868"/>
        <end position="877"/>
    </location>
</feature>
<evidence type="ECO:0000256" key="3">
    <source>
        <dbReference type="SAM" id="MobiDB-lite"/>
    </source>
</evidence>
<evidence type="ECO:0008006" key="6">
    <source>
        <dbReference type="Google" id="ProtNLM"/>
    </source>
</evidence>
<feature type="compositionally biased region" description="Basic and acidic residues" evidence="3">
    <location>
        <begin position="828"/>
        <end position="846"/>
    </location>
</feature>
<feature type="compositionally biased region" description="Polar residues" evidence="3">
    <location>
        <begin position="1022"/>
        <end position="1036"/>
    </location>
</feature>
<keyword evidence="2" id="KW-0175">Coiled coil</keyword>
<feature type="compositionally biased region" description="Low complexity" evidence="3">
    <location>
        <begin position="1429"/>
        <end position="1439"/>
    </location>
</feature>
<feature type="coiled-coil region" evidence="2">
    <location>
        <begin position="1484"/>
        <end position="1527"/>
    </location>
</feature>
<dbReference type="Pfam" id="PF00400">
    <property type="entry name" value="WD40"/>
    <property type="match status" value="5"/>
</dbReference>
<dbReference type="InterPro" id="IPR015943">
    <property type="entry name" value="WD40/YVTN_repeat-like_dom_sf"/>
</dbReference>
<feature type="compositionally biased region" description="Pro residues" evidence="3">
    <location>
        <begin position="949"/>
        <end position="959"/>
    </location>
</feature>
<feature type="compositionally biased region" description="Low complexity" evidence="3">
    <location>
        <begin position="1375"/>
        <end position="1395"/>
    </location>
</feature>
<dbReference type="PROSITE" id="PS50294">
    <property type="entry name" value="WD_REPEATS_REGION"/>
    <property type="match status" value="1"/>
</dbReference>
<gene>
    <name evidence="4" type="ORF">Ae201684_008546</name>
</gene>
<feature type="region of interest" description="Disordered" evidence="3">
    <location>
        <begin position="1018"/>
        <end position="1051"/>
    </location>
</feature>
<dbReference type="PANTHER" id="PTHR45589:SF1">
    <property type="entry name" value="WD REPEAT DOMAIN 62, ISOFORM G"/>
    <property type="match status" value="1"/>
</dbReference>
<dbReference type="InterPro" id="IPR001680">
    <property type="entry name" value="WD40_rpt"/>
</dbReference>
<dbReference type="SUPFAM" id="SSF50998">
    <property type="entry name" value="Quinoprotein alcohol dehydrogenase-like"/>
    <property type="match status" value="1"/>
</dbReference>
<feature type="region of interest" description="Disordered" evidence="3">
    <location>
        <begin position="930"/>
        <end position="982"/>
    </location>
</feature>
<evidence type="ECO:0000256" key="1">
    <source>
        <dbReference type="PROSITE-ProRule" id="PRU00221"/>
    </source>
</evidence>
<feature type="region of interest" description="Disordered" evidence="3">
    <location>
        <begin position="1374"/>
        <end position="1395"/>
    </location>
</feature>
<feature type="region of interest" description="Disordered" evidence="3">
    <location>
        <begin position="1420"/>
        <end position="1439"/>
    </location>
</feature>
<accession>A0A6G0X4Q9</accession>
<evidence type="ECO:0000313" key="4">
    <source>
        <dbReference type="EMBL" id="KAF0734884.1"/>
    </source>
</evidence>
<dbReference type="PANTHER" id="PTHR45589">
    <property type="entry name" value="WD REPEAT DOMAIN 62, ISOFORM G"/>
    <property type="match status" value="1"/>
</dbReference>
<dbReference type="PROSITE" id="PS50082">
    <property type="entry name" value="WD_REPEATS_2"/>
    <property type="match status" value="2"/>
</dbReference>
<dbReference type="InterPro" id="IPR036322">
    <property type="entry name" value="WD40_repeat_dom_sf"/>
</dbReference>
<dbReference type="SUPFAM" id="SSF50978">
    <property type="entry name" value="WD40 repeat-like"/>
    <property type="match status" value="1"/>
</dbReference>
<feature type="compositionally biased region" description="Polar residues" evidence="3">
    <location>
        <begin position="1454"/>
        <end position="1473"/>
    </location>
</feature>
<dbReference type="Gene3D" id="2.130.10.10">
    <property type="entry name" value="YVTN repeat-like/Quinoprotein amine dehydrogenase"/>
    <property type="match status" value="3"/>
</dbReference>
<comment type="caution">
    <text evidence="4">The sequence shown here is derived from an EMBL/GenBank/DDBJ whole genome shotgun (WGS) entry which is preliminary data.</text>
</comment>
<proteinExistence type="predicted"/>
<evidence type="ECO:0000256" key="2">
    <source>
        <dbReference type="SAM" id="Coils"/>
    </source>
</evidence>
<dbReference type="Proteomes" id="UP000481153">
    <property type="component" value="Unassembled WGS sequence"/>
</dbReference>
<reference evidence="4 5" key="1">
    <citation type="submission" date="2019-07" db="EMBL/GenBank/DDBJ databases">
        <title>Genomics analysis of Aphanomyces spp. identifies a new class of oomycete effector associated with host adaptation.</title>
        <authorList>
            <person name="Gaulin E."/>
        </authorList>
    </citation>
    <scope>NUCLEOTIDE SEQUENCE [LARGE SCALE GENOMIC DNA]</scope>
    <source>
        <strain evidence="4 5">ATCC 201684</strain>
    </source>
</reference>
<keyword evidence="5" id="KW-1185">Reference proteome</keyword>
<feature type="region of interest" description="Disordered" evidence="3">
    <location>
        <begin position="786"/>
        <end position="901"/>
    </location>
</feature>
<dbReference type="VEuPathDB" id="FungiDB:AeMF1_020342"/>
<feature type="region of interest" description="Disordered" evidence="3">
    <location>
        <begin position="1121"/>
        <end position="1141"/>
    </location>
</feature>
<sequence length="1530" mass="165566">MSKARSKLTLERVLGLTACNNSGLSVNHKTGDIAYPAGCVVVVYNSRRDKQTRYYRVEKTVSAVAFSLDGTLIAIAEKGHSPSITVWSVETGQLKAEFKRHKYGIVSLAFSADTQYLVSMGFVHDKMLYVWDLSTNAIAGGAIIEEKIHAVAFSNEGRFLVTVGQRHVKFWFLDANNSFRKSGNMLDHSVSELEPTAASMPRLTDATFVDVGCGTKTIAITADGFLCCFGGPVMERFVSMEASRGFALSVMPEYVAVCGASATIRLFDPVSLEYKATMPFPPPHGRVNDPNQVNYDIITPDKPQDYAAVMAIRVIHDCIVALYADHSLVIMEVATRRIVRTFFFHRGPVSAIAMVGTVVGIDDRQRIHVIPQASTTASLPDGSFVTCGDDKTVRFWHLDRHKKLPANALDMPWRNPYCPEALFILYASPGAPPHDLHDTVSDAHTPKDTTDAPDGFKCLALSRDGKRLALGSNDGNIHIVTLQWPDLPRQVLPTTHASGVLSVDYSSTGNLASGGRDRLIHVFDETSKCAKTLENHSGAVISVHFSADGKRLVSAGADHNLVFTQVSDHRIFRYNSLPVKGGKIHDMIVVANDYVVSSVNTWIDVHTLVSNKQVATHAVGEHHHIALSPEGGLIALGGSPHDKCIYVVDLHSGEVLAKAAGHGDAINGLEFTLDGRRLVSVSNDGCVFVWRLSDDLQSMIKAKLPPIQPPVEAPPAAPPVVSNTAPPPPLMPPPAPPVQPAQSKLKLTKETQQNEVKAAPIPTTDLDEWMKTRNVAHFDAPVTLLDDDKPVEESTTQPDDRRRASTELLNKALVPNWAKTFRQSNTSSEDKSPAEDARVESQEKVGEVGTNDPPRGDSSDVQIPQGAWGSQANSTDTVPEWARTKQPPKVEREPATPPMGRWATHAVVDSIALCDDEDDDDELEMSETLYIKQSNGELHEVEVPVSSRPAPPPPPPPPVTSWSLAQERDLLNKKKKQQETANAVADMQAKLGKLGLLKPRLPKTKQSVDLSAAFAAGYQQELEPSTGTGRNRSPITKDSMPEPTLLSPKLQRVSARDSFFIKEKKPFPSSKQHRVSQSFDATSVGRSLSQFVDGYKQSAPSVTQSADVPGDVSLSQYVSGYDKQETQSPKKSTPLTSQQPGLASLSLDLPLDMSLSSFVSGYDKLYTPVNPTPQIPQQQSGLASISLNLPVDMSFGQFVAGYDNKTKSQAPLSPACSLPTQISVDLPVDQSLSQFVAGHAISATSELISKPTQVAEPSIQASIDTTPVDISLVQFVSGYREVSFPQPPIAETSMQNVVQQSLDFTPINASLGQFVSGYQAVAQSAEGIPVDASLSQFTSGYTKEDSVSQSADFTPVDASLGQFVAGYNRDPIAVSRKSSSTASEPSETSSLDDTSSLSQFISGYSTSVDLAPVDDASFKETQASKATPSHSSVDSSDGSFAGSMKFSLEKKSNETIPTQVASATPSNVATTNETPERKTVVRSLRHLEVNLETTMRQLDAVRGNPEVDEIFNLAATLQQKIEEYADKAHE</sequence>
<organism evidence="4 5">
    <name type="scientific">Aphanomyces euteiches</name>
    <dbReference type="NCBI Taxonomy" id="100861"/>
    <lineage>
        <taxon>Eukaryota</taxon>
        <taxon>Sar</taxon>
        <taxon>Stramenopiles</taxon>
        <taxon>Oomycota</taxon>
        <taxon>Saprolegniomycetes</taxon>
        <taxon>Saprolegniales</taxon>
        <taxon>Verrucalvaceae</taxon>
        <taxon>Aphanomyces</taxon>
    </lineage>
</organism>
<name>A0A6G0X4Q9_9STRA</name>
<dbReference type="InterPro" id="IPR052779">
    <property type="entry name" value="WDR62"/>
</dbReference>
<feature type="compositionally biased region" description="Pro residues" evidence="3">
    <location>
        <begin position="725"/>
        <end position="739"/>
    </location>
</feature>
<feature type="compositionally biased region" description="Basic and acidic residues" evidence="3">
    <location>
        <begin position="786"/>
        <end position="805"/>
    </location>
</feature>
<feature type="region of interest" description="Disordered" evidence="3">
    <location>
        <begin position="714"/>
        <end position="744"/>
    </location>
</feature>
<feature type="region of interest" description="Disordered" evidence="3">
    <location>
        <begin position="1451"/>
        <end position="1478"/>
    </location>
</feature>
<evidence type="ECO:0000313" key="5">
    <source>
        <dbReference type="Proteomes" id="UP000481153"/>
    </source>
</evidence>
<feature type="repeat" description="WD" evidence="1">
    <location>
        <begin position="533"/>
        <end position="561"/>
    </location>
</feature>
<feature type="repeat" description="WD" evidence="1">
    <location>
        <begin position="659"/>
        <end position="700"/>
    </location>
</feature>
<keyword evidence="1" id="KW-0853">WD repeat</keyword>
<feature type="compositionally biased region" description="Polar residues" evidence="3">
    <location>
        <begin position="1126"/>
        <end position="1141"/>
    </location>
</feature>
<protein>
    <recommendedName>
        <fullName evidence="6">Anaphase-promoting complex subunit 4 WD40 domain-containing protein</fullName>
    </recommendedName>
</protein>
<dbReference type="SMART" id="SM00320">
    <property type="entry name" value="WD40"/>
    <property type="match status" value="10"/>
</dbReference>
<dbReference type="EMBL" id="VJMJ01000103">
    <property type="protein sequence ID" value="KAF0734884.1"/>
    <property type="molecule type" value="Genomic_DNA"/>
</dbReference>
<dbReference type="InterPro" id="IPR011047">
    <property type="entry name" value="Quinoprotein_ADH-like_sf"/>
</dbReference>